<dbReference type="SMART" id="SM00397">
    <property type="entry name" value="t_SNARE"/>
    <property type="match status" value="1"/>
</dbReference>
<dbReference type="GO" id="GO:0031201">
    <property type="term" value="C:SNARE complex"/>
    <property type="evidence" value="ECO:0007669"/>
    <property type="project" value="TreeGrafter"/>
</dbReference>
<proteinExistence type="inferred from homology"/>
<keyword evidence="4 7" id="KW-1133">Transmembrane helix</keyword>
<dbReference type="SMART" id="SM00503">
    <property type="entry name" value="SynN"/>
    <property type="match status" value="1"/>
</dbReference>
<comment type="subcellular location">
    <subcellularLocation>
        <location evidence="1">Membrane</location>
        <topology evidence="1">Single-pass type IV membrane protein</topology>
    </subcellularLocation>
</comment>
<evidence type="ECO:0000256" key="3">
    <source>
        <dbReference type="ARBA" id="ARBA00022692"/>
    </source>
</evidence>
<dbReference type="PANTHER" id="PTHR19957:SF307">
    <property type="entry name" value="PROTEIN SSO1-RELATED"/>
    <property type="match status" value="1"/>
</dbReference>
<feature type="region of interest" description="Disordered" evidence="6">
    <location>
        <begin position="1"/>
        <end position="92"/>
    </location>
</feature>
<dbReference type="InterPro" id="IPR010989">
    <property type="entry name" value="SNARE"/>
</dbReference>
<dbReference type="Proteomes" id="UP001234581">
    <property type="component" value="Unassembled WGS sequence"/>
</dbReference>
<evidence type="ECO:0000313" key="9">
    <source>
        <dbReference type="EMBL" id="KAJ8655786.1"/>
    </source>
</evidence>
<evidence type="ECO:0000256" key="5">
    <source>
        <dbReference type="ARBA" id="ARBA00023136"/>
    </source>
</evidence>
<feature type="domain" description="T-SNARE coiled-coil homology" evidence="8">
    <location>
        <begin position="257"/>
        <end position="319"/>
    </location>
</feature>
<keyword evidence="5 7" id="KW-0472">Membrane</keyword>
<name>A0AAD7UZK5_9FUNG</name>
<evidence type="ECO:0000256" key="4">
    <source>
        <dbReference type="ARBA" id="ARBA00022989"/>
    </source>
</evidence>
<dbReference type="CDD" id="cd00179">
    <property type="entry name" value="SynN"/>
    <property type="match status" value="1"/>
</dbReference>
<dbReference type="GO" id="GO:0005886">
    <property type="term" value="C:plasma membrane"/>
    <property type="evidence" value="ECO:0007669"/>
    <property type="project" value="TreeGrafter"/>
</dbReference>
<evidence type="ECO:0000259" key="8">
    <source>
        <dbReference type="PROSITE" id="PS50192"/>
    </source>
</evidence>
<dbReference type="GO" id="GO:0000149">
    <property type="term" value="F:SNARE binding"/>
    <property type="evidence" value="ECO:0007669"/>
    <property type="project" value="TreeGrafter"/>
</dbReference>
<dbReference type="GO" id="GO:0048278">
    <property type="term" value="P:vesicle docking"/>
    <property type="evidence" value="ECO:0007669"/>
    <property type="project" value="TreeGrafter"/>
</dbReference>
<evidence type="ECO:0000256" key="7">
    <source>
        <dbReference type="SAM" id="Phobius"/>
    </source>
</evidence>
<dbReference type="AlphaFoldDB" id="A0AAD7UZK5"/>
<keyword evidence="3 7" id="KW-0812">Transmembrane</keyword>
<evidence type="ECO:0000313" key="10">
    <source>
        <dbReference type="Proteomes" id="UP001234581"/>
    </source>
</evidence>
<dbReference type="GO" id="GO:0006906">
    <property type="term" value="P:vesicle fusion"/>
    <property type="evidence" value="ECO:0007669"/>
    <property type="project" value="TreeGrafter"/>
</dbReference>
<protein>
    <recommendedName>
        <fullName evidence="8">t-SNARE coiled-coil homology domain-containing protein</fullName>
    </recommendedName>
</protein>
<dbReference type="GO" id="GO:0006886">
    <property type="term" value="P:intracellular protein transport"/>
    <property type="evidence" value="ECO:0007669"/>
    <property type="project" value="TreeGrafter"/>
</dbReference>
<feature type="compositionally biased region" description="Pro residues" evidence="6">
    <location>
        <begin position="81"/>
        <end position="90"/>
    </location>
</feature>
<dbReference type="RefSeq" id="XP_058340699.1">
    <property type="nucleotide sequence ID" value="XM_058488453.1"/>
</dbReference>
<dbReference type="InterPro" id="IPR006011">
    <property type="entry name" value="Syntaxin_N"/>
</dbReference>
<dbReference type="SUPFAM" id="SSF47661">
    <property type="entry name" value="t-snare proteins"/>
    <property type="match status" value="1"/>
</dbReference>
<dbReference type="GeneID" id="83215857"/>
<dbReference type="PANTHER" id="PTHR19957">
    <property type="entry name" value="SYNTAXIN"/>
    <property type="match status" value="1"/>
</dbReference>
<feature type="compositionally biased region" description="Low complexity" evidence="6">
    <location>
        <begin position="70"/>
        <end position="80"/>
    </location>
</feature>
<accession>A0AAD7UZK5</accession>
<feature type="compositionally biased region" description="Basic and acidic residues" evidence="6">
    <location>
        <begin position="1"/>
        <end position="14"/>
    </location>
</feature>
<dbReference type="Gene3D" id="1.20.58.70">
    <property type="match status" value="1"/>
</dbReference>
<comment type="similarity">
    <text evidence="2">Belongs to the syntaxin family.</text>
</comment>
<evidence type="ECO:0000256" key="2">
    <source>
        <dbReference type="ARBA" id="ARBA00009063"/>
    </source>
</evidence>
<feature type="transmembrane region" description="Helical" evidence="7">
    <location>
        <begin position="331"/>
        <end position="352"/>
    </location>
</feature>
<dbReference type="GO" id="GO:0006887">
    <property type="term" value="P:exocytosis"/>
    <property type="evidence" value="ECO:0007669"/>
    <property type="project" value="TreeGrafter"/>
</dbReference>
<evidence type="ECO:0000256" key="6">
    <source>
        <dbReference type="SAM" id="MobiDB-lite"/>
    </source>
</evidence>
<organism evidence="9 10">
    <name type="scientific">Lichtheimia ornata</name>
    <dbReference type="NCBI Taxonomy" id="688661"/>
    <lineage>
        <taxon>Eukaryota</taxon>
        <taxon>Fungi</taxon>
        <taxon>Fungi incertae sedis</taxon>
        <taxon>Mucoromycota</taxon>
        <taxon>Mucoromycotina</taxon>
        <taxon>Mucoromycetes</taxon>
        <taxon>Mucorales</taxon>
        <taxon>Lichtheimiaceae</taxon>
        <taxon>Lichtheimia</taxon>
    </lineage>
</organism>
<dbReference type="Pfam" id="PF00804">
    <property type="entry name" value="Syntaxin"/>
    <property type="match status" value="1"/>
</dbReference>
<sequence length="364" mass="41165">MSYYRDRTAELRGDDSEDFGPRRPPAATFRSGGNNYGARNQPPAGYNPHESYEMRSPPSYAGGVGGGGRQQQQSPPMAAAAPPPSRPPPQLDTMDGFFHEVDDIKNEVGAVSDNVDRIERLHTSALMSFNEEQSRYISRDLATLKRETQKRNLDIKNRLKELQVANARTGNASDAQIRQSQTAALRKRFLETIQRYQDVERLYDQKYRQRVERQIRIVKPNATQEEVDRFIDSDDSPQVFAQSLMHATRTNQARAVLSEVQTRHDDIKHIEKTILELHQLFSDMQMMVEQQGETVTNIEQHAENTVGDLKQGNSFLTRAIASARATRHKKWCCLVLVIIICVVIAILVWWFAFGHPGAGGNTSS</sequence>
<evidence type="ECO:0000256" key="1">
    <source>
        <dbReference type="ARBA" id="ARBA00004211"/>
    </source>
</evidence>
<dbReference type="EMBL" id="JARTCD010000045">
    <property type="protein sequence ID" value="KAJ8655786.1"/>
    <property type="molecule type" value="Genomic_DNA"/>
</dbReference>
<gene>
    <name evidence="9" type="ORF">O0I10_008450</name>
</gene>
<dbReference type="PROSITE" id="PS50192">
    <property type="entry name" value="T_SNARE"/>
    <property type="match status" value="1"/>
</dbReference>
<dbReference type="Pfam" id="PF05739">
    <property type="entry name" value="SNARE"/>
    <property type="match status" value="1"/>
</dbReference>
<dbReference type="InterPro" id="IPR045242">
    <property type="entry name" value="Syntaxin"/>
</dbReference>
<keyword evidence="10" id="KW-1185">Reference proteome</keyword>
<dbReference type="CDD" id="cd15849">
    <property type="entry name" value="SNARE_Sso1"/>
    <property type="match status" value="1"/>
</dbReference>
<comment type="caution">
    <text evidence="9">The sequence shown here is derived from an EMBL/GenBank/DDBJ whole genome shotgun (WGS) entry which is preliminary data.</text>
</comment>
<dbReference type="InterPro" id="IPR000727">
    <property type="entry name" value="T_SNARE_dom"/>
</dbReference>
<dbReference type="GO" id="GO:0012505">
    <property type="term" value="C:endomembrane system"/>
    <property type="evidence" value="ECO:0007669"/>
    <property type="project" value="TreeGrafter"/>
</dbReference>
<reference evidence="9 10" key="1">
    <citation type="submission" date="2023-03" db="EMBL/GenBank/DDBJ databases">
        <title>Genome sequence of Lichtheimia ornata CBS 291.66.</title>
        <authorList>
            <person name="Mohabir J.T."/>
            <person name="Shea T.P."/>
            <person name="Kurbessoian T."/>
            <person name="Berby B."/>
            <person name="Fontaine J."/>
            <person name="Livny J."/>
            <person name="Gnirke A."/>
            <person name="Stajich J.E."/>
            <person name="Cuomo C.A."/>
        </authorList>
    </citation>
    <scope>NUCLEOTIDE SEQUENCE [LARGE SCALE GENOMIC DNA]</scope>
    <source>
        <strain evidence="9">CBS 291.66</strain>
    </source>
</reference>
<dbReference type="GO" id="GO:0005484">
    <property type="term" value="F:SNAP receptor activity"/>
    <property type="evidence" value="ECO:0007669"/>
    <property type="project" value="TreeGrafter"/>
</dbReference>